<dbReference type="PROSITE" id="PS50043">
    <property type="entry name" value="HTH_LUXR_2"/>
    <property type="match status" value="1"/>
</dbReference>
<organism evidence="8 9">
    <name type="scientific">Sinobacterium norvegicum</name>
    <dbReference type="NCBI Taxonomy" id="1641715"/>
    <lineage>
        <taxon>Bacteria</taxon>
        <taxon>Pseudomonadati</taxon>
        <taxon>Pseudomonadota</taxon>
        <taxon>Gammaproteobacteria</taxon>
        <taxon>Cellvibrionales</taxon>
        <taxon>Spongiibacteraceae</taxon>
        <taxon>Sinobacterium</taxon>
    </lineage>
</organism>
<dbReference type="InterPro" id="IPR039420">
    <property type="entry name" value="WalR-like"/>
</dbReference>
<evidence type="ECO:0000256" key="5">
    <source>
        <dbReference type="PROSITE-ProRule" id="PRU00169"/>
    </source>
</evidence>
<dbReference type="InterPro" id="IPR011006">
    <property type="entry name" value="CheY-like_superfamily"/>
</dbReference>
<dbReference type="InterPro" id="IPR001789">
    <property type="entry name" value="Sig_transdc_resp-reg_receiver"/>
</dbReference>
<dbReference type="InterPro" id="IPR000792">
    <property type="entry name" value="Tscrpt_reg_LuxR_C"/>
</dbReference>
<dbReference type="PRINTS" id="PR00038">
    <property type="entry name" value="HTHLUXR"/>
</dbReference>
<dbReference type="SUPFAM" id="SSF46894">
    <property type="entry name" value="C-terminal effector domain of the bipartite response regulators"/>
    <property type="match status" value="1"/>
</dbReference>
<evidence type="ECO:0000256" key="3">
    <source>
        <dbReference type="ARBA" id="ARBA00023125"/>
    </source>
</evidence>
<keyword evidence="2" id="KW-0805">Transcription regulation</keyword>
<evidence type="ECO:0000256" key="1">
    <source>
        <dbReference type="ARBA" id="ARBA00022553"/>
    </source>
</evidence>
<keyword evidence="3" id="KW-0238">DNA-binding</keyword>
<evidence type="ECO:0000313" key="8">
    <source>
        <dbReference type="EMBL" id="CAH0990975.1"/>
    </source>
</evidence>
<reference evidence="8" key="1">
    <citation type="submission" date="2021-12" db="EMBL/GenBank/DDBJ databases">
        <authorList>
            <person name="Rodrigo-Torres L."/>
            <person name="Arahal R. D."/>
            <person name="Lucena T."/>
        </authorList>
    </citation>
    <scope>NUCLEOTIDE SEQUENCE</scope>
    <source>
        <strain evidence="8">CECT 8267</strain>
    </source>
</reference>
<keyword evidence="9" id="KW-1185">Reference proteome</keyword>
<feature type="domain" description="Response regulatory" evidence="7">
    <location>
        <begin position="3"/>
        <end position="119"/>
    </location>
</feature>
<evidence type="ECO:0000313" key="9">
    <source>
        <dbReference type="Proteomes" id="UP000838100"/>
    </source>
</evidence>
<dbReference type="InterPro" id="IPR016032">
    <property type="entry name" value="Sig_transdc_resp-reg_C-effctor"/>
</dbReference>
<dbReference type="Proteomes" id="UP000838100">
    <property type="component" value="Unassembled WGS sequence"/>
</dbReference>
<sequence length="214" mass="23396">MKHIVILEDHSDAQQWLRAVAEQALQPDSIAIYGTLSQALAALEHSQPDLALVDLNLPDGSGLEYISAYQQASNTAYSVVTTIYDDDLHLFPALAAGAKGYLLKEQSKSKLVAALQGILEGEPAISPQISLRMISHFRELERKKNLGSELIKQLTPREIEVLSLISKGHTANECGKILTLSKYTVSGYIKSIYEKLEINSRAEATTIALSHGLI</sequence>
<keyword evidence="4" id="KW-0804">Transcription</keyword>
<dbReference type="PROSITE" id="PS50110">
    <property type="entry name" value="RESPONSE_REGULATORY"/>
    <property type="match status" value="1"/>
</dbReference>
<evidence type="ECO:0000256" key="4">
    <source>
        <dbReference type="ARBA" id="ARBA00023163"/>
    </source>
</evidence>
<dbReference type="Pfam" id="PF00072">
    <property type="entry name" value="Response_reg"/>
    <property type="match status" value="1"/>
</dbReference>
<dbReference type="RefSeq" id="WP_237443640.1">
    <property type="nucleotide sequence ID" value="NZ_CAKLPX010000001.1"/>
</dbReference>
<comment type="caution">
    <text evidence="8">The sequence shown here is derived from an EMBL/GenBank/DDBJ whole genome shotgun (WGS) entry which is preliminary data.</text>
</comment>
<dbReference type="EMBL" id="CAKLPX010000001">
    <property type="protein sequence ID" value="CAH0990975.1"/>
    <property type="molecule type" value="Genomic_DNA"/>
</dbReference>
<dbReference type="SUPFAM" id="SSF52172">
    <property type="entry name" value="CheY-like"/>
    <property type="match status" value="1"/>
</dbReference>
<feature type="modified residue" description="4-aspartylphosphate" evidence="5">
    <location>
        <position position="54"/>
    </location>
</feature>
<protein>
    <submittedName>
        <fullName evidence="8">Transcriptional regulatory protein DegU</fullName>
    </submittedName>
</protein>
<dbReference type="Gene3D" id="3.40.50.2300">
    <property type="match status" value="1"/>
</dbReference>
<feature type="domain" description="HTH luxR-type" evidence="6">
    <location>
        <begin position="147"/>
        <end position="212"/>
    </location>
</feature>
<accession>A0ABM9ADF6</accession>
<evidence type="ECO:0000259" key="7">
    <source>
        <dbReference type="PROSITE" id="PS50110"/>
    </source>
</evidence>
<evidence type="ECO:0000259" key="6">
    <source>
        <dbReference type="PROSITE" id="PS50043"/>
    </source>
</evidence>
<dbReference type="PANTHER" id="PTHR43214:SF41">
    <property type="entry name" value="NITRATE_NITRITE RESPONSE REGULATOR PROTEIN NARP"/>
    <property type="match status" value="1"/>
</dbReference>
<dbReference type="SMART" id="SM00421">
    <property type="entry name" value="HTH_LUXR"/>
    <property type="match status" value="1"/>
</dbReference>
<proteinExistence type="predicted"/>
<dbReference type="Pfam" id="PF00196">
    <property type="entry name" value="GerE"/>
    <property type="match status" value="1"/>
</dbReference>
<dbReference type="InterPro" id="IPR058245">
    <property type="entry name" value="NreC/VraR/RcsB-like_REC"/>
</dbReference>
<dbReference type="SMART" id="SM00448">
    <property type="entry name" value="REC"/>
    <property type="match status" value="1"/>
</dbReference>
<dbReference type="CDD" id="cd17535">
    <property type="entry name" value="REC_NarL-like"/>
    <property type="match status" value="1"/>
</dbReference>
<gene>
    <name evidence="8" type="primary">degU</name>
    <name evidence="8" type="ORF">SIN8267_01076</name>
</gene>
<dbReference type="PANTHER" id="PTHR43214">
    <property type="entry name" value="TWO-COMPONENT RESPONSE REGULATOR"/>
    <property type="match status" value="1"/>
</dbReference>
<dbReference type="CDD" id="cd06170">
    <property type="entry name" value="LuxR_C_like"/>
    <property type="match status" value="1"/>
</dbReference>
<keyword evidence="1 5" id="KW-0597">Phosphoprotein</keyword>
<name>A0ABM9ADF6_9GAMM</name>
<evidence type="ECO:0000256" key="2">
    <source>
        <dbReference type="ARBA" id="ARBA00023015"/>
    </source>
</evidence>